<dbReference type="InterPro" id="IPR012337">
    <property type="entry name" value="RNaseH-like_sf"/>
</dbReference>
<accession>A0ABQ8C2T8</accession>
<organism evidence="2 3">
    <name type="scientific">Brassica napus</name>
    <name type="common">Rape</name>
    <dbReference type="NCBI Taxonomy" id="3708"/>
    <lineage>
        <taxon>Eukaryota</taxon>
        <taxon>Viridiplantae</taxon>
        <taxon>Streptophyta</taxon>
        <taxon>Embryophyta</taxon>
        <taxon>Tracheophyta</taxon>
        <taxon>Spermatophyta</taxon>
        <taxon>Magnoliopsida</taxon>
        <taxon>eudicotyledons</taxon>
        <taxon>Gunneridae</taxon>
        <taxon>Pentapetalae</taxon>
        <taxon>rosids</taxon>
        <taxon>malvids</taxon>
        <taxon>Brassicales</taxon>
        <taxon>Brassicaceae</taxon>
        <taxon>Brassiceae</taxon>
        <taxon>Brassica</taxon>
    </lineage>
</organism>
<evidence type="ECO:0000313" key="3">
    <source>
        <dbReference type="Proteomes" id="UP000824890"/>
    </source>
</evidence>
<feature type="non-terminal residue" evidence="2">
    <location>
        <position position="1"/>
    </location>
</feature>
<dbReference type="PANTHER" id="PTHR34146">
    <property type="entry name" value="POLYNUCLEOTIDYL TRANSFERASE, RIBONUCLEASE H-LIKE SUPERFAMILY PROTEIN-RELATED"/>
    <property type="match status" value="1"/>
</dbReference>
<evidence type="ECO:0000259" key="1">
    <source>
        <dbReference type="Pfam" id="PF13456"/>
    </source>
</evidence>
<sequence>ARGCKIYSEYKTKLNNVSGYSNMELHKYWRDGDCGRNNLIFQQRREHIVKVIHDAIRDLNQWEEAITKMGKKGERRDKHMNIKRITQYYCLVDASWKNDKEVAGVGWSLHSIQGSRQLQGSSSIRPTNTPREAEAEALRMAVRQLRALAYKNVHFKSDCKSLMDELAQHTNAASIVKVRNTENTSMIQDILNASKGNGFTFSYVARCNLMLVDELAKKARGTNQNYVISWR</sequence>
<name>A0ABQ8C2T8_BRANA</name>
<protein>
    <recommendedName>
        <fullName evidence="1">RNase H type-1 domain-containing protein</fullName>
    </recommendedName>
</protein>
<dbReference type="Gene3D" id="3.30.420.10">
    <property type="entry name" value="Ribonuclease H-like superfamily/Ribonuclease H"/>
    <property type="match status" value="1"/>
</dbReference>
<keyword evidence="3" id="KW-1185">Reference proteome</keyword>
<dbReference type="InterPro" id="IPR036397">
    <property type="entry name" value="RNaseH_sf"/>
</dbReference>
<dbReference type="Proteomes" id="UP000824890">
    <property type="component" value="Unassembled WGS sequence"/>
</dbReference>
<reference evidence="2 3" key="1">
    <citation type="submission" date="2021-05" db="EMBL/GenBank/DDBJ databases">
        <title>Genome Assembly of Synthetic Allotetraploid Brassica napus Reveals Homoeologous Exchanges between Subgenomes.</title>
        <authorList>
            <person name="Davis J.T."/>
        </authorList>
    </citation>
    <scope>NUCLEOTIDE SEQUENCE [LARGE SCALE GENOMIC DNA]</scope>
    <source>
        <strain evidence="3">cv. Da-Ae</strain>
        <tissue evidence="2">Seedling</tissue>
    </source>
</reference>
<evidence type="ECO:0000313" key="2">
    <source>
        <dbReference type="EMBL" id="KAH0911354.1"/>
    </source>
</evidence>
<proteinExistence type="predicted"/>
<dbReference type="CDD" id="cd06222">
    <property type="entry name" value="RNase_H_like"/>
    <property type="match status" value="1"/>
</dbReference>
<feature type="domain" description="RNase H type-1" evidence="1">
    <location>
        <begin position="92"/>
        <end position="219"/>
    </location>
</feature>
<dbReference type="EMBL" id="JAGKQM010000009">
    <property type="protein sequence ID" value="KAH0911354.1"/>
    <property type="molecule type" value="Genomic_DNA"/>
</dbReference>
<gene>
    <name evidence="2" type="ORF">HID58_034675</name>
</gene>
<comment type="caution">
    <text evidence="2">The sequence shown here is derived from an EMBL/GenBank/DDBJ whole genome shotgun (WGS) entry which is preliminary data.</text>
</comment>
<dbReference type="InterPro" id="IPR002156">
    <property type="entry name" value="RNaseH_domain"/>
</dbReference>
<dbReference type="PANTHER" id="PTHR34146:SF3">
    <property type="entry name" value="POLYNUCLEOTIDYL TRANSFERASE, RIBONUCLEASE H-LIKE SUPERFAMILY PROTEIN"/>
    <property type="match status" value="1"/>
</dbReference>
<dbReference type="Pfam" id="PF13456">
    <property type="entry name" value="RVT_3"/>
    <property type="match status" value="1"/>
</dbReference>
<dbReference type="SUPFAM" id="SSF53098">
    <property type="entry name" value="Ribonuclease H-like"/>
    <property type="match status" value="1"/>
</dbReference>
<dbReference type="InterPro" id="IPR044730">
    <property type="entry name" value="RNase_H-like_dom_plant"/>
</dbReference>